<dbReference type="PANTHER" id="PTHR47056">
    <property type="entry name" value="RHO GUANINE NUCLEOTIDE EXCHANGE FACTOR 39"/>
    <property type="match status" value="1"/>
</dbReference>
<dbReference type="Gene3D" id="2.30.29.30">
    <property type="entry name" value="Pleckstrin-homology domain (PH domain)/Phosphotyrosine-binding domain (PTB)"/>
    <property type="match status" value="1"/>
</dbReference>
<dbReference type="InterPro" id="IPR011993">
    <property type="entry name" value="PH-like_dom_sf"/>
</dbReference>
<dbReference type="InterPro" id="IPR042987">
    <property type="entry name" value="ARHGEF39"/>
</dbReference>
<dbReference type="InterPro" id="IPR001849">
    <property type="entry name" value="PH_domain"/>
</dbReference>
<evidence type="ECO:0000259" key="1">
    <source>
        <dbReference type="PROSITE" id="PS50003"/>
    </source>
</evidence>
<sequence>MKAINIFATKNVPFTGRWFIREGWLKIVPPKGSEAKPKMFFLFSDLLLQAKCCSPLSLSNGEKFVGQRAYPLQDAAVEKVFGHTRGHGGLLSLTFPKVKILLMSSNHDDLNDWYQCLSSAISSGWQSGSSTRMRVLSCILYISKEFIETKSTTVMGRPQQKMSVSQ</sequence>
<reference evidence="2 3" key="1">
    <citation type="submission" date="2021-06" db="EMBL/GenBank/DDBJ databases">
        <authorList>
            <person name="Palmer J.M."/>
        </authorList>
    </citation>
    <scope>NUCLEOTIDE SEQUENCE [LARGE SCALE GENOMIC DNA]</scope>
    <source>
        <strain evidence="3">if_2019</strain>
        <tissue evidence="2">Muscle</tissue>
    </source>
</reference>
<dbReference type="PROSITE" id="PS50003">
    <property type="entry name" value="PH_DOMAIN"/>
    <property type="match status" value="1"/>
</dbReference>
<dbReference type="EMBL" id="JAHRIQ010013105">
    <property type="protein sequence ID" value="MEQ2225357.1"/>
    <property type="molecule type" value="Genomic_DNA"/>
</dbReference>
<name>A0ABV0SZD6_9TELE</name>
<protein>
    <recommendedName>
        <fullName evidence="1">PH domain-containing protein</fullName>
    </recommendedName>
</protein>
<dbReference type="PANTHER" id="PTHR47056:SF1">
    <property type="entry name" value="RHO GUANINE NUCLEOTIDE EXCHANGE FACTOR 39"/>
    <property type="match status" value="1"/>
</dbReference>
<gene>
    <name evidence="2" type="ORF">ILYODFUR_016601</name>
</gene>
<evidence type="ECO:0000313" key="2">
    <source>
        <dbReference type="EMBL" id="MEQ2225357.1"/>
    </source>
</evidence>
<organism evidence="2 3">
    <name type="scientific">Ilyodon furcidens</name>
    <name type="common">goldbreast splitfin</name>
    <dbReference type="NCBI Taxonomy" id="33524"/>
    <lineage>
        <taxon>Eukaryota</taxon>
        <taxon>Metazoa</taxon>
        <taxon>Chordata</taxon>
        <taxon>Craniata</taxon>
        <taxon>Vertebrata</taxon>
        <taxon>Euteleostomi</taxon>
        <taxon>Actinopterygii</taxon>
        <taxon>Neopterygii</taxon>
        <taxon>Teleostei</taxon>
        <taxon>Neoteleostei</taxon>
        <taxon>Acanthomorphata</taxon>
        <taxon>Ovalentaria</taxon>
        <taxon>Atherinomorphae</taxon>
        <taxon>Cyprinodontiformes</taxon>
        <taxon>Goodeidae</taxon>
        <taxon>Ilyodon</taxon>
    </lineage>
</organism>
<evidence type="ECO:0000313" key="3">
    <source>
        <dbReference type="Proteomes" id="UP001482620"/>
    </source>
</evidence>
<proteinExistence type="predicted"/>
<feature type="domain" description="PH" evidence="1">
    <location>
        <begin position="18"/>
        <end position="122"/>
    </location>
</feature>
<accession>A0ABV0SZD6</accession>
<keyword evidence="3" id="KW-1185">Reference proteome</keyword>
<comment type="caution">
    <text evidence="2">The sequence shown here is derived from an EMBL/GenBank/DDBJ whole genome shotgun (WGS) entry which is preliminary data.</text>
</comment>
<dbReference type="SMART" id="SM00233">
    <property type="entry name" value="PH"/>
    <property type="match status" value="1"/>
</dbReference>
<dbReference type="SUPFAM" id="SSF50729">
    <property type="entry name" value="PH domain-like"/>
    <property type="match status" value="1"/>
</dbReference>
<dbReference type="Proteomes" id="UP001482620">
    <property type="component" value="Unassembled WGS sequence"/>
</dbReference>